<evidence type="ECO:0000313" key="10">
    <source>
        <dbReference type="EMBL" id="KAI3920132.1"/>
    </source>
</evidence>
<comment type="similarity">
    <text evidence="3">Belongs to the polysaccharide lyase 4 family.</text>
</comment>
<dbReference type="InterPro" id="IPR010325">
    <property type="entry name" value="Rhamnogal_lyase"/>
</dbReference>
<feature type="domain" description="Rhamnogalacturonan lyase" evidence="9">
    <location>
        <begin position="363"/>
        <end position="435"/>
    </location>
</feature>
<dbReference type="GO" id="GO:0102210">
    <property type="term" value="F:rhamnogalacturonan endolyase activity"/>
    <property type="evidence" value="ECO:0007669"/>
    <property type="project" value="UniProtKB-EC"/>
</dbReference>
<dbReference type="Pfam" id="PF06045">
    <property type="entry name" value="Rhamnogal_lyase"/>
    <property type="match status" value="1"/>
</dbReference>
<dbReference type="InterPro" id="IPR013784">
    <property type="entry name" value="Carb-bd-like_fold"/>
</dbReference>
<comment type="subcellular location">
    <subcellularLocation>
        <location evidence="2">Secreted</location>
    </subcellularLocation>
</comment>
<evidence type="ECO:0000256" key="5">
    <source>
        <dbReference type="ARBA" id="ARBA00022525"/>
    </source>
</evidence>
<dbReference type="Pfam" id="PF14683">
    <property type="entry name" value="CBM-like"/>
    <property type="match status" value="1"/>
</dbReference>
<accession>A0AAD4STQ9</accession>
<evidence type="ECO:0000313" key="11">
    <source>
        <dbReference type="Proteomes" id="UP001202328"/>
    </source>
</evidence>
<feature type="domain" description="Rhamnogalacturonan lyase" evidence="8">
    <location>
        <begin position="450"/>
        <end position="644"/>
    </location>
</feature>
<dbReference type="CDD" id="cd10316">
    <property type="entry name" value="RGL4_M"/>
    <property type="match status" value="1"/>
</dbReference>
<name>A0AAD4STQ9_9MAGN</name>
<evidence type="ECO:0000256" key="4">
    <source>
        <dbReference type="ARBA" id="ARBA00012437"/>
    </source>
</evidence>
<dbReference type="EMBL" id="JAJJMB010008870">
    <property type="protein sequence ID" value="KAI3920132.1"/>
    <property type="molecule type" value="Genomic_DNA"/>
</dbReference>
<dbReference type="PANTHER" id="PTHR32018">
    <property type="entry name" value="RHAMNOGALACTURONATE LYASE FAMILY PROTEIN"/>
    <property type="match status" value="1"/>
</dbReference>
<dbReference type="GO" id="GO:0030246">
    <property type="term" value="F:carbohydrate binding"/>
    <property type="evidence" value="ECO:0007669"/>
    <property type="project" value="InterPro"/>
</dbReference>
<dbReference type="GO" id="GO:0005576">
    <property type="term" value="C:extracellular region"/>
    <property type="evidence" value="ECO:0007669"/>
    <property type="project" value="UniProtKB-SubCell"/>
</dbReference>
<keyword evidence="7" id="KW-0456">Lyase</keyword>
<dbReference type="Pfam" id="PF14686">
    <property type="entry name" value="fn3_3"/>
    <property type="match status" value="1"/>
</dbReference>
<gene>
    <name evidence="10" type="ORF">MKW98_001388</name>
</gene>
<dbReference type="GO" id="GO:0005975">
    <property type="term" value="P:carbohydrate metabolic process"/>
    <property type="evidence" value="ECO:0007669"/>
    <property type="project" value="InterPro"/>
</dbReference>
<dbReference type="InterPro" id="IPR029413">
    <property type="entry name" value="RG-lyase_II"/>
</dbReference>
<evidence type="ECO:0000259" key="8">
    <source>
        <dbReference type="Pfam" id="PF14683"/>
    </source>
</evidence>
<keyword evidence="5" id="KW-0964">Secreted</keyword>
<dbReference type="SUPFAM" id="SSF49452">
    <property type="entry name" value="Starch-binding domain-like"/>
    <property type="match status" value="1"/>
</dbReference>
<dbReference type="InterPro" id="IPR029411">
    <property type="entry name" value="RG-lyase_III"/>
</dbReference>
<keyword evidence="6" id="KW-0732">Signal</keyword>
<evidence type="ECO:0000256" key="7">
    <source>
        <dbReference type="ARBA" id="ARBA00023239"/>
    </source>
</evidence>
<evidence type="ECO:0000256" key="2">
    <source>
        <dbReference type="ARBA" id="ARBA00004613"/>
    </source>
</evidence>
<keyword evidence="11" id="KW-1185">Reference proteome</keyword>
<dbReference type="InterPro" id="IPR051850">
    <property type="entry name" value="Polysacch_Lyase_4"/>
</dbReference>
<dbReference type="Proteomes" id="UP001202328">
    <property type="component" value="Unassembled WGS sequence"/>
</dbReference>
<dbReference type="InterPro" id="IPR008979">
    <property type="entry name" value="Galactose-bd-like_sf"/>
</dbReference>
<dbReference type="SUPFAM" id="SSF74650">
    <property type="entry name" value="Galactose mutarotase-like"/>
    <property type="match status" value="1"/>
</dbReference>
<dbReference type="CDD" id="cd10317">
    <property type="entry name" value="RGL4_C"/>
    <property type="match status" value="1"/>
</dbReference>
<protein>
    <recommendedName>
        <fullName evidence="4">rhamnogalacturonan endolyase</fullName>
        <ecNumber evidence="4">4.2.2.23</ecNumber>
    </recommendedName>
</protein>
<proteinExistence type="inferred from homology"/>
<dbReference type="Gene3D" id="2.60.120.260">
    <property type="entry name" value="Galactose-binding domain-like"/>
    <property type="match status" value="1"/>
</dbReference>
<dbReference type="PANTHER" id="PTHR32018:SF6">
    <property type="entry name" value="RHAMNOGALACTURONAN ENDOLYASE"/>
    <property type="match status" value="1"/>
</dbReference>
<organism evidence="10 11">
    <name type="scientific">Papaver atlanticum</name>
    <dbReference type="NCBI Taxonomy" id="357466"/>
    <lineage>
        <taxon>Eukaryota</taxon>
        <taxon>Viridiplantae</taxon>
        <taxon>Streptophyta</taxon>
        <taxon>Embryophyta</taxon>
        <taxon>Tracheophyta</taxon>
        <taxon>Spermatophyta</taxon>
        <taxon>Magnoliopsida</taxon>
        <taxon>Ranunculales</taxon>
        <taxon>Papaveraceae</taxon>
        <taxon>Papaveroideae</taxon>
        <taxon>Papaver</taxon>
    </lineage>
</organism>
<dbReference type="SUPFAM" id="SSF49785">
    <property type="entry name" value="Galactose-binding domain-like"/>
    <property type="match status" value="1"/>
</dbReference>
<dbReference type="EC" id="4.2.2.23" evidence="4"/>
<comment type="caution">
    <text evidence="10">The sequence shown here is derived from an EMBL/GenBank/DDBJ whole genome shotgun (WGS) entry which is preliminary data.</text>
</comment>
<reference evidence="10" key="1">
    <citation type="submission" date="2022-04" db="EMBL/GenBank/DDBJ databases">
        <title>A functionally conserved STORR gene fusion in Papaver species that diverged 16.8 million years ago.</title>
        <authorList>
            <person name="Catania T."/>
        </authorList>
    </citation>
    <scope>NUCLEOTIDE SEQUENCE</scope>
    <source>
        <strain evidence="10">S-188037</strain>
    </source>
</reference>
<evidence type="ECO:0000256" key="6">
    <source>
        <dbReference type="ARBA" id="ARBA00022729"/>
    </source>
</evidence>
<dbReference type="InterPro" id="IPR014718">
    <property type="entry name" value="GH-type_carb-bd"/>
</dbReference>
<sequence length="658" mass="75575">KNKPELEYISELSMHSALQLQIQDNYVTIDNDVIRLTLSKPEGNVMEIQYNGVDNVLEVRNQVDNTGYWDLNWREPQSREMYYRITGTDFTVIKEDEEQVELSFTTTWNPSLEGKVCPLNIDKRFIMLRGCSGFYTYAIYEHLEGWPDFDLTQTRAVFKLRKDIFHYMAISDDRQRTMPMPEDRIAGLPLSYPEAVLLTNPTNSNLTGEVDDKYQYSCENKHNRVHGWISSEPAIGFWIITPSDEFRTGGPVKQDLTSHVGPISLAMFVSRHYAGEEVDSKFRNGEGWKKVFGPVLIYLNSISDAEELYAAHWEDAKQQMMSEVQNWPYDFPASDEFLCSDQRGTVRGRLLVKISEEDHAAADSAYIGLAPPGEIGSWQREGKGYQFWTIADDEGSFCTSNILPGEYNLFAWISGIIGDYRCNYKLMIEPGSDIDLGDLVYEPSRDGSIIWEIGIPDRSAQEFYIPEPNPKFNNRLFAGNHLNCSSSVEKYRQYGLWERYTELYPDSDVIYTVGTSDYTKDWFFAQFTRFKEDGTFQATTWQIQFTLDKLDEPGTYKVRLSLASATDAELQVRFNDENVFPPHFTTGLIGKDNAMARHGIHGLYWMYDINVSSSMLVRGNNTIFLTQSRSSGPFQGIMYDYIRLENPLFSLNSRTDLG</sequence>
<evidence type="ECO:0000256" key="3">
    <source>
        <dbReference type="ARBA" id="ARBA00010418"/>
    </source>
</evidence>
<feature type="non-terminal residue" evidence="10">
    <location>
        <position position="1"/>
    </location>
</feature>
<dbReference type="Gene3D" id="2.70.98.10">
    <property type="match status" value="1"/>
</dbReference>
<dbReference type="AlphaFoldDB" id="A0AAD4STQ9"/>
<comment type="catalytic activity">
    <reaction evidence="1">
        <text>Endotype eliminative cleavage of L-alpha-rhamnopyranosyl-(1-&gt;4)-alpha-D-galactopyranosyluronic acid bonds of rhamnogalacturonan I domains in ramified hairy regions of pectin leaving L-rhamnopyranose at the reducing end and 4-deoxy-4,5-unsaturated D-galactopyranosyluronic acid at the non-reducing end.</text>
        <dbReference type="EC" id="4.2.2.23"/>
    </reaction>
</comment>
<evidence type="ECO:0000256" key="1">
    <source>
        <dbReference type="ARBA" id="ARBA00001324"/>
    </source>
</evidence>
<dbReference type="CDD" id="cd10320">
    <property type="entry name" value="RGL4_N"/>
    <property type="match status" value="1"/>
</dbReference>
<dbReference type="InterPro" id="IPR011013">
    <property type="entry name" value="Gal_mutarotase_sf_dom"/>
</dbReference>
<evidence type="ECO:0000259" key="9">
    <source>
        <dbReference type="Pfam" id="PF14686"/>
    </source>
</evidence>